<protein>
    <submittedName>
        <fullName evidence="1">Hemoglobin beta chain</fullName>
    </submittedName>
</protein>
<organism evidence="1">
    <name type="scientific">Epinephelus bruneus</name>
    <name type="common">Longtooth grouper</name>
    <dbReference type="NCBI Taxonomy" id="323802"/>
    <lineage>
        <taxon>Eukaryota</taxon>
        <taxon>Metazoa</taxon>
        <taxon>Chordata</taxon>
        <taxon>Craniata</taxon>
        <taxon>Vertebrata</taxon>
        <taxon>Euteleostomi</taxon>
        <taxon>Actinopterygii</taxon>
        <taxon>Neopterygii</taxon>
        <taxon>Teleostei</taxon>
        <taxon>Neoteleostei</taxon>
        <taxon>Acanthomorphata</taxon>
        <taxon>Eupercaria</taxon>
        <taxon>Perciformes</taxon>
        <taxon>Serranoidei</taxon>
        <taxon>Serranidae</taxon>
        <taxon>Epinephelinae</taxon>
        <taxon>Epinephelini</taxon>
        <taxon>Epinephelus</taxon>
    </lineage>
</organism>
<proteinExistence type="evidence at transcript level"/>
<evidence type="ECO:0000313" key="1">
    <source>
        <dbReference type="EMBL" id="AEB31349.1"/>
    </source>
</evidence>
<dbReference type="AlphaFoldDB" id="F5BZT9"/>
<reference evidence="1" key="1">
    <citation type="submission" date="2011-02" db="EMBL/GenBank/DDBJ databases">
        <title>Characterization of Hemoglobin beta chain mRNA in grouper Epinephelus bruneus.</title>
        <authorList>
            <person name="Kim J.-S."/>
            <person name="Harikrishnan R."/>
            <person name="Heo M.-S."/>
        </authorList>
    </citation>
    <scope>NUCLEOTIDE SEQUENCE</scope>
</reference>
<name>F5BZT9_EPIBR</name>
<feature type="non-terminal residue" evidence="1">
    <location>
        <position position="164"/>
    </location>
</feature>
<accession>F5BZT9</accession>
<sequence>MVFCCSSLVVLPSQGVHHHCHELLDSGLDFSSEVFAHPSSEHNGQAVGEEPEIVGIHVQFLGVQHAQLGIGRLNVVHVLHSPVQTVEDSYSVFCNLRISHDCGCVVEVSKVAEIPLTPGIDDQTPAKSCRANGLIVHLTEEVFDGGTLFFCPFDHFVSSRFASC</sequence>
<dbReference type="EMBL" id="JF430682">
    <property type="protein sequence ID" value="AEB31349.1"/>
    <property type="molecule type" value="mRNA"/>
</dbReference>